<dbReference type="VEuPathDB" id="MicrosporidiaDB:H312_01812"/>
<keyword evidence="3" id="KW-1185">Reference proteome</keyword>
<feature type="region of interest" description="Disordered" evidence="1">
    <location>
        <begin position="62"/>
        <end position="94"/>
    </location>
</feature>
<dbReference type="Proteomes" id="UP000030655">
    <property type="component" value="Unassembled WGS sequence"/>
</dbReference>
<reference evidence="3" key="1">
    <citation type="submission" date="2013-02" db="EMBL/GenBank/DDBJ databases">
        <authorList>
            <consortium name="The Broad Institute Genome Sequencing Platform"/>
            <person name="Cuomo C."/>
            <person name="Becnel J."/>
            <person name="Sanscrainte N."/>
            <person name="Walker B."/>
            <person name="Young S.K."/>
            <person name="Zeng Q."/>
            <person name="Gargeya S."/>
            <person name="Fitzgerald M."/>
            <person name="Haas B."/>
            <person name="Abouelleil A."/>
            <person name="Alvarado L."/>
            <person name="Arachchi H.M."/>
            <person name="Berlin A.M."/>
            <person name="Chapman S.B."/>
            <person name="Dewar J."/>
            <person name="Goldberg J."/>
            <person name="Griggs A."/>
            <person name="Gujja S."/>
            <person name="Hansen M."/>
            <person name="Howarth C."/>
            <person name="Imamovic A."/>
            <person name="Larimer J."/>
            <person name="McCowan C."/>
            <person name="Murphy C."/>
            <person name="Neiman D."/>
            <person name="Pearson M."/>
            <person name="Priest M."/>
            <person name="Roberts A."/>
            <person name="Saif S."/>
            <person name="Shea T."/>
            <person name="Sisk P."/>
            <person name="Sykes S."/>
            <person name="Wortman J."/>
            <person name="Nusbaum C."/>
            <person name="Birren B."/>
        </authorList>
    </citation>
    <scope>NUCLEOTIDE SEQUENCE [LARGE SCALE GENOMIC DNA]</scope>
    <source>
        <strain evidence="3">PRA339</strain>
    </source>
</reference>
<dbReference type="Pfam" id="PF00428">
    <property type="entry name" value="Ribosomal_60s"/>
    <property type="match status" value="1"/>
</dbReference>
<dbReference type="OrthoDB" id="1227494at2759"/>
<organism evidence="2 3">
    <name type="scientific">Anncaliia algerae PRA339</name>
    <dbReference type="NCBI Taxonomy" id="1288291"/>
    <lineage>
        <taxon>Eukaryota</taxon>
        <taxon>Fungi</taxon>
        <taxon>Fungi incertae sedis</taxon>
        <taxon>Microsporidia</taxon>
        <taxon>Tubulinosematoidea</taxon>
        <taxon>Tubulinosematidae</taxon>
        <taxon>Anncaliia</taxon>
    </lineage>
</organism>
<dbReference type="EMBL" id="KK365163">
    <property type="protein sequence ID" value="KCZ80754.1"/>
    <property type="molecule type" value="Genomic_DNA"/>
</dbReference>
<gene>
    <name evidence="2" type="ORF">H312_01812</name>
</gene>
<name>A0A059F175_9MICR</name>
<sequence length="94" mass="10252">RLLSVAGKSLNKEEIMGLYKALDTTCIEAEVSKVIDSIGDRNIDDLIQAGKAKMCSAVVASAPVQTQAATKEEKKEEKKVEEEEDEDFDMFGGL</sequence>
<evidence type="ECO:0008006" key="4">
    <source>
        <dbReference type="Google" id="ProtNLM"/>
    </source>
</evidence>
<evidence type="ECO:0000313" key="3">
    <source>
        <dbReference type="Proteomes" id="UP000030655"/>
    </source>
</evidence>
<evidence type="ECO:0000256" key="1">
    <source>
        <dbReference type="SAM" id="MobiDB-lite"/>
    </source>
</evidence>
<feature type="non-terminal residue" evidence="2">
    <location>
        <position position="1"/>
    </location>
</feature>
<protein>
    <recommendedName>
        <fullName evidence="4">60S acidic ribosomal protein P2</fullName>
    </recommendedName>
</protein>
<dbReference type="HOGENOM" id="CLU_114656_0_2_1"/>
<dbReference type="AlphaFoldDB" id="A0A059F175"/>
<feature type="compositionally biased region" description="Acidic residues" evidence="1">
    <location>
        <begin position="82"/>
        <end position="94"/>
    </location>
</feature>
<accession>A0A059F175</accession>
<reference evidence="2 3" key="2">
    <citation type="submission" date="2014-03" db="EMBL/GenBank/DDBJ databases">
        <title>The Genome Sequence of Anncaliia algerae insect isolate PRA339.</title>
        <authorList>
            <consortium name="The Broad Institute Genome Sequencing Platform"/>
            <consortium name="The Broad Institute Genome Sequencing Center for Infectious Disease"/>
            <person name="Cuomo C."/>
            <person name="Becnel J."/>
            <person name="Sanscrainte N."/>
            <person name="Walker B."/>
            <person name="Young S.K."/>
            <person name="Zeng Q."/>
            <person name="Gargeya S."/>
            <person name="Fitzgerald M."/>
            <person name="Haas B."/>
            <person name="Abouelleil A."/>
            <person name="Alvarado L."/>
            <person name="Arachchi H.M."/>
            <person name="Berlin A.M."/>
            <person name="Chapman S.B."/>
            <person name="Dewar J."/>
            <person name="Goldberg J."/>
            <person name="Griggs A."/>
            <person name="Gujja S."/>
            <person name="Hansen M."/>
            <person name="Howarth C."/>
            <person name="Imamovic A."/>
            <person name="Larimer J."/>
            <person name="McCowan C."/>
            <person name="Murphy C."/>
            <person name="Neiman D."/>
            <person name="Pearson M."/>
            <person name="Priest M."/>
            <person name="Roberts A."/>
            <person name="Saif S."/>
            <person name="Shea T."/>
            <person name="Sisk P."/>
            <person name="Sykes S."/>
            <person name="Wortman J."/>
            <person name="Nusbaum C."/>
            <person name="Birren B."/>
        </authorList>
    </citation>
    <scope>NUCLEOTIDE SEQUENCE [LARGE SCALE GENOMIC DNA]</scope>
    <source>
        <strain evidence="2 3">PRA339</strain>
    </source>
</reference>
<proteinExistence type="predicted"/>
<evidence type="ECO:0000313" key="2">
    <source>
        <dbReference type="EMBL" id="KCZ80754.1"/>
    </source>
</evidence>
<feature type="compositionally biased region" description="Basic and acidic residues" evidence="1">
    <location>
        <begin position="70"/>
        <end position="81"/>
    </location>
</feature>